<name>A0A9W6DI78_9FIRM</name>
<protein>
    <submittedName>
        <fullName evidence="1">Uncharacterized protein</fullName>
    </submittedName>
</protein>
<reference evidence="1" key="1">
    <citation type="submission" date="2022-06" db="EMBL/GenBank/DDBJ databases">
        <title>Vallitalea longa sp. nov., an anaerobic bacterium isolated from marine sediment.</title>
        <authorList>
            <person name="Hirano S."/>
            <person name="Terahara T."/>
            <person name="Mori K."/>
            <person name="Hamada M."/>
            <person name="Matsumoto R."/>
            <person name="Kobayashi T."/>
        </authorList>
    </citation>
    <scope>NUCLEOTIDE SEQUENCE</scope>
    <source>
        <strain evidence="1">SH18-1</strain>
    </source>
</reference>
<dbReference type="EMBL" id="BRLB01000032">
    <property type="protein sequence ID" value="GKX32342.1"/>
    <property type="molecule type" value="Genomic_DNA"/>
</dbReference>
<organism evidence="1 2">
    <name type="scientific">Vallitalea longa</name>
    <dbReference type="NCBI Taxonomy" id="2936439"/>
    <lineage>
        <taxon>Bacteria</taxon>
        <taxon>Bacillati</taxon>
        <taxon>Bacillota</taxon>
        <taxon>Clostridia</taxon>
        <taxon>Lachnospirales</taxon>
        <taxon>Vallitaleaceae</taxon>
        <taxon>Vallitalea</taxon>
    </lineage>
</organism>
<dbReference type="AlphaFoldDB" id="A0A9W6DI78"/>
<dbReference type="RefSeq" id="WP_281819832.1">
    <property type="nucleotide sequence ID" value="NZ_BRLB01000032.1"/>
</dbReference>
<sequence>MDNTRKKDIGRSINNIYSKAYYKSNFPYSINITQKSNIEVYIQVNIINEFIDIKSILQQYCNDNNIVNTLINYEWVNKGLFSNKKSFSTYINIKNYKMNFGICNQLFSGRTYKFINDNECNIFQNDIKNIVEKYLDNNLYDFIIPELIMFMKWQFPPSRLGKSFDKTKLKAKD</sequence>
<keyword evidence="2" id="KW-1185">Reference proteome</keyword>
<accession>A0A9W6DI78</accession>
<dbReference type="Proteomes" id="UP001144256">
    <property type="component" value="Unassembled WGS sequence"/>
</dbReference>
<evidence type="ECO:0000313" key="2">
    <source>
        <dbReference type="Proteomes" id="UP001144256"/>
    </source>
</evidence>
<gene>
    <name evidence="1" type="ORF">SH1V18_48220</name>
</gene>
<comment type="caution">
    <text evidence="1">The sequence shown here is derived from an EMBL/GenBank/DDBJ whole genome shotgun (WGS) entry which is preliminary data.</text>
</comment>
<evidence type="ECO:0000313" key="1">
    <source>
        <dbReference type="EMBL" id="GKX32342.1"/>
    </source>
</evidence>
<proteinExistence type="predicted"/>